<reference evidence="3" key="1">
    <citation type="submission" date="2023-06" db="EMBL/GenBank/DDBJ databases">
        <authorList>
            <consortium name="Lawrence Berkeley National Laboratory"/>
            <person name="Ahrendt S."/>
            <person name="Sahu N."/>
            <person name="Indic B."/>
            <person name="Wong-Bajracharya J."/>
            <person name="Merenyi Z."/>
            <person name="Ke H.-M."/>
            <person name="Monk M."/>
            <person name="Kocsube S."/>
            <person name="Drula E."/>
            <person name="Lipzen A."/>
            <person name="Balint B."/>
            <person name="Henrissat B."/>
            <person name="Andreopoulos B."/>
            <person name="Martin F.M."/>
            <person name="Harder C.B."/>
            <person name="Rigling D."/>
            <person name="Ford K.L."/>
            <person name="Foster G.D."/>
            <person name="Pangilinan J."/>
            <person name="Papanicolaou A."/>
            <person name="Barry K."/>
            <person name="LaButti K."/>
            <person name="Viragh M."/>
            <person name="Koriabine M."/>
            <person name="Yan M."/>
            <person name="Riley R."/>
            <person name="Champramary S."/>
            <person name="Plett K.L."/>
            <person name="Tsai I.J."/>
            <person name="Slot J."/>
            <person name="Sipos G."/>
            <person name="Plett J."/>
            <person name="Nagy L.G."/>
            <person name="Grigoriev I.V."/>
        </authorList>
    </citation>
    <scope>NUCLEOTIDE SEQUENCE</scope>
    <source>
        <strain evidence="3">FPL87.14</strain>
    </source>
</reference>
<keyword evidence="4" id="KW-1185">Reference proteome</keyword>
<evidence type="ECO:0000256" key="1">
    <source>
        <dbReference type="SAM" id="MobiDB-lite"/>
    </source>
</evidence>
<gene>
    <name evidence="3" type="ORF">EV421DRAFT_1748002</name>
</gene>
<evidence type="ECO:0000313" key="4">
    <source>
        <dbReference type="Proteomes" id="UP001175226"/>
    </source>
</evidence>
<dbReference type="AlphaFoldDB" id="A0AA39IBS1"/>
<name>A0AA39IBS1_9AGAR</name>
<dbReference type="Proteomes" id="UP001175226">
    <property type="component" value="Unassembled WGS sequence"/>
</dbReference>
<dbReference type="EMBL" id="JAUEPT010000595">
    <property type="protein sequence ID" value="KAK0421510.1"/>
    <property type="molecule type" value="Genomic_DNA"/>
</dbReference>
<comment type="caution">
    <text evidence="3">The sequence shown here is derived from an EMBL/GenBank/DDBJ whole genome shotgun (WGS) entry which is preliminary data.</text>
</comment>
<organism evidence="3 4">
    <name type="scientific">Armillaria borealis</name>
    <dbReference type="NCBI Taxonomy" id="47425"/>
    <lineage>
        <taxon>Eukaryota</taxon>
        <taxon>Fungi</taxon>
        <taxon>Dikarya</taxon>
        <taxon>Basidiomycota</taxon>
        <taxon>Agaricomycotina</taxon>
        <taxon>Agaricomycetes</taxon>
        <taxon>Agaricomycetidae</taxon>
        <taxon>Agaricales</taxon>
        <taxon>Marasmiineae</taxon>
        <taxon>Physalacriaceae</taxon>
        <taxon>Armillaria</taxon>
    </lineage>
</organism>
<evidence type="ECO:0000256" key="2">
    <source>
        <dbReference type="SAM" id="SignalP"/>
    </source>
</evidence>
<keyword evidence="2" id="KW-0732">Signal</keyword>
<feature type="signal peptide" evidence="2">
    <location>
        <begin position="1"/>
        <end position="24"/>
    </location>
</feature>
<sequence length="116" mass="12720">MALPCLVCLAIWLFLICLSPRLPGVSVDNSLEEEEDLSEKWEKELLDSGLPSRVCHEFVLHSGTEGTDKQLLALGIKLKKLLLKGLLEELEEESDGGNLIPPRNSPIRAGSSLALE</sequence>
<accession>A0AA39IBS1</accession>
<feature type="region of interest" description="Disordered" evidence="1">
    <location>
        <begin position="92"/>
        <end position="116"/>
    </location>
</feature>
<evidence type="ECO:0000313" key="3">
    <source>
        <dbReference type="EMBL" id="KAK0421510.1"/>
    </source>
</evidence>
<proteinExistence type="predicted"/>
<protein>
    <submittedName>
        <fullName evidence="3">Uncharacterized protein</fullName>
    </submittedName>
</protein>
<feature type="chain" id="PRO_5041447727" evidence="2">
    <location>
        <begin position="25"/>
        <end position="116"/>
    </location>
</feature>